<organism evidence="1 2">
    <name type="scientific">Pseudomonas fluorescens</name>
    <dbReference type="NCBI Taxonomy" id="294"/>
    <lineage>
        <taxon>Bacteria</taxon>
        <taxon>Pseudomonadati</taxon>
        <taxon>Pseudomonadota</taxon>
        <taxon>Gammaproteobacteria</taxon>
        <taxon>Pseudomonadales</taxon>
        <taxon>Pseudomonadaceae</taxon>
        <taxon>Pseudomonas</taxon>
    </lineage>
</organism>
<dbReference type="EMBL" id="LCYC01000065">
    <property type="protein sequence ID" value="KWV69680.1"/>
    <property type="molecule type" value="Genomic_DNA"/>
</dbReference>
<dbReference type="Proteomes" id="UP000063434">
    <property type="component" value="Unassembled WGS sequence"/>
</dbReference>
<name>A0A109KI60_PSEFL</name>
<dbReference type="AlphaFoldDB" id="A0A109KI60"/>
<evidence type="ECO:0000313" key="1">
    <source>
        <dbReference type="EMBL" id="KWV69680.1"/>
    </source>
</evidence>
<evidence type="ECO:0000313" key="2">
    <source>
        <dbReference type="Proteomes" id="UP000063434"/>
    </source>
</evidence>
<sequence>MTKADIPDEEYEVWPDNWPAFLLFEAMSTQWRVGMGGAVGLDYNAIKPVAGMIGLKRAELTQAFPDLRMMEAEALLVMGESRT</sequence>
<reference evidence="1 2" key="1">
    <citation type="submission" date="2015-05" db="EMBL/GenBank/DDBJ databases">
        <title>A genomic and transcriptomic approach to investigate the blue pigment phenotype in Pseudomonas fluorescens.</title>
        <authorList>
            <person name="Andreani N.A."/>
            <person name="Cardazzo B."/>
        </authorList>
    </citation>
    <scope>NUCLEOTIDE SEQUENCE [LARGE SCALE GENOMIC DNA]</scope>
    <source>
        <strain evidence="1 2">Ps_40</strain>
    </source>
</reference>
<proteinExistence type="predicted"/>
<dbReference type="Pfam" id="PF08809">
    <property type="entry name" value="DUF1799"/>
    <property type="match status" value="1"/>
</dbReference>
<dbReference type="InterPro" id="IPR014915">
    <property type="entry name" value="Phage_TLS_TfmB"/>
</dbReference>
<protein>
    <recommendedName>
        <fullName evidence="3">Phage protein</fullName>
    </recommendedName>
</protein>
<dbReference type="RefSeq" id="WP_052224608.1">
    <property type="nucleotide sequence ID" value="NZ_LCYC01000065.1"/>
</dbReference>
<gene>
    <name evidence="1" type="ORF">PFL603g_06385</name>
</gene>
<comment type="caution">
    <text evidence="1">The sequence shown here is derived from an EMBL/GenBank/DDBJ whole genome shotgun (WGS) entry which is preliminary data.</text>
</comment>
<dbReference type="PATRIC" id="fig|294.195.peg.6780"/>
<evidence type="ECO:0008006" key="3">
    <source>
        <dbReference type="Google" id="ProtNLM"/>
    </source>
</evidence>
<accession>A0A109KI60</accession>